<reference evidence="1" key="2">
    <citation type="submission" date="2020-06" db="EMBL/GenBank/DDBJ databases">
        <title>Whole Genome Sequence of Bradyrhizobium sp. Strain 323S2.</title>
        <authorList>
            <person name="Bromfield E.S.P."/>
        </authorList>
    </citation>
    <scope>NUCLEOTIDE SEQUENCE [LARGE SCALE GENOMIC DNA]</scope>
    <source>
        <strain evidence="1">323S2</strain>
    </source>
</reference>
<dbReference type="RefSeq" id="WP_175627377.1">
    <property type="nucleotide sequence ID" value="NZ_CP088280.1"/>
</dbReference>
<reference evidence="2 3" key="3">
    <citation type="journal article" date="2022" name="Int. J. Syst. Evol. Microbiol.">
        <title>Strains of Bradyrhizobium barranii sp. nov. associated with legumes native to Canada are symbionts of soybeans and belong to different subspecies (subsp. barranii subsp. nov. and subsp. apii subsp. nov.) and symbiovars (sv. glycinearum and sv. septentrionale).</title>
        <authorList>
            <person name="Bromfield E.S.P."/>
            <person name="Cloutier S."/>
            <person name="Wasai-Hara S."/>
            <person name="Minamisawa K."/>
        </authorList>
    </citation>
    <scope>NUCLEOTIDE SEQUENCE [LARGE SCALE GENOMIC DNA]</scope>
    <source>
        <strain evidence="2 3">323S2</strain>
    </source>
</reference>
<dbReference type="EMBL" id="JACBFH010000001">
    <property type="protein sequence ID" value="NYY87485.1"/>
    <property type="molecule type" value="Genomic_DNA"/>
</dbReference>
<protein>
    <recommendedName>
        <fullName evidence="4">Nuclear transport factor 2 family protein</fullName>
    </recommendedName>
</protein>
<dbReference type="InterPro" id="IPR032710">
    <property type="entry name" value="NTF2-like_dom_sf"/>
</dbReference>
<dbReference type="EMBL" id="CP088280">
    <property type="protein sequence ID" value="UGX96367.1"/>
    <property type="molecule type" value="Genomic_DNA"/>
</dbReference>
<evidence type="ECO:0000313" key="3">
    <source>
        <dbReference type="Proteomes" id="UP000564836"/>
    </source>
</evidence>
<accession>A0A7Z0TPM1</accession>
<dbReference type="SUPFAM" id="SSF54427">
    <property type="entry name" value="NTF2-like"/>
    <property type="match status" value="1"/>
</dbReference>
<dbReference type="AlphaFoldDB" id="A0A7Z0TPM1"/>
<dbReference type="Proteomes" id="UP000564836">
    <property type="component" value="Chromosome"/>
</dbReference>
<evidence type="ECO:0000313" key="2">
    <source>
        <dbReference type="EMBL" id="UGX96367.1"/>
    </source>
</evidence>
<name>A0A7Z0TPM1_9BRAD</name>
<evidence type="ECO:0000313" key="1">
    <source>
        <dbReference type="EMBL" id="NYY87485.1"/>
    </source>
</evidence>
<sequence length="52" mass="5635">MSFDPMAAAVDWLDAYRAGDIETILGMYADDAIVHCACGGMKRISTRQGLRA</sequence>
<reference evidence="2 3" key="1">
    <citation type="journal article" date="2017" name="Syst. Appl. Microbiol.">
        <title>Soybeans inoculated with root zone soils of Canadian native legumes harbour diverse and novel Bradyrhizobium spp. that possess agricultural potential.</title>
        <authorList>
            <person name="Bromfield E.S.P."/>
            <person name="Cloutier S."/>
            <person name="Tambong J.T."/>
            <person name="Tran Thi T.V."/>
        </authorList>
    </citation>
    <scope>NUCLEOTIDE SEQUENCE [LARGE SCALE GENOMIC DNA]</scope>
    <source>
        <strain evidence="2 3">323S2</strain>
    </source>
</reference>
<dbReference type="Gene3D" id="3.10.450.50">
    <property type="match status" value="1"/>
</dbReference>
<proteinExistence type="predicted"/>
<organism evidence="1">
    <name type="scientific">Bradyrhizobium barranii subsp. barranii</name>
    <dbReference type="NCBI Taxonomy" id="2823807"/>
    <lineage>
        <taxon>Bacteria</taxon>
        <taxon>Pseudomonadati</taxon>
        <taxon>Pseudomonadota</taxon>
        <taxon>Alphaproteobacteria</taxon>
        <taxon>Hyphomicrobiales</taxon>
        <taxon>Nitrobacteraceae</taxon>
        <taxon>Bradyrhizobium</taxon>
        <taxon>Bradyrhizobium barranii</taxon>
    </lineage>
</organism>
<evidence type="ECO:0008006" key="4">
    <source>
        <dbReference type="Google" id="ProtNLM"/>
    </source>
</evidence>
<gene>
    <name evidence="2" type="ORF">G6321_00014980</name>
    <name evidence="1" type="ORF">G6321_03290</name>
</gene>